<dbReference type="Pfam" id="PF10881">
    <property type="entry name" value="DUF2726"/>
    <property type="match status" value="1"/>
</dbReference>
<dbReference type="RefSeq" id="WP_136953147.1">
    <property type="nucleotide sequence ID" value="NZ_CP039712.1"/>
</dbReference>
<sequence>MKKTTEQFKEEIFGKYGNEFDILGEYQGKEIPLLVRHHVNGSYHDYKVRPADLKRRGSCSICHRRKRTHDEFVKEVDALVGGEYIVASHYINSKTKVTFLHLTEEGIHLFNMTPDAFINQHSRCPECCVRRVPDSLEVMMAKLEDKFSGEFEYKEGYVNGQTNCQFVHHTDLGSHEIISTPARLLNTGGCGVCKNTNLSHDDFVQLLFEKYGDEFTVLSTYNLTSNKLLVRHNTKENPHDFEVIAGDLLHRKTCCVCNPRSKTHEEFVEQIKEKFGEEYEVLSRYINNKTPIRVRHICETGEHEFIKEPSSMINQHQGCPLCAPRSKGEEKIQQYLEQTGREYQKEFHISLTNNTFMRVDFMILENGQPIAGIEYDGEQHFHPVEQFGGKEGFEKTQARDQVKNQYFKDMGIPLLRISYLEYERIEEILSENINLWFS</sequence>
<gene>
    <name evidence="2" type="ORF">FA707_04745</name>
</gene>
<evidence type="ECO:0000259" key="1">
    <source>
        <dbReference type="Pfam" id="PF10881"/>
    </source>
</evidence>
<evidence type="ECO:0000313" key="2">
    <source>
        <dbReference type="EMBL" id="QCI86313.1"/>
    </source>
</evidence>
<reference evidence="2 3" key="1">
    <citation type="submission" date="2019-04" db="EMBL/GenBank/DDBJ databases">
        <title>Vagococcus sp. nov., isolated from faeces of yaks (Bos grunniens).</title>
        <authorList>
            <person name="Ge Y."/>
        </authorList>
    </citation>
    <scope>NUCLEOTIDE SEQUENCE [LARGE SCALE GENOMIC DNA]</scope>
    <source>
        <strain evidence="2 3">MN-17</strain>
    </source>
</reference>
<dbReference type="EMBL" id="CP039712">
    <property type="protein sequence ID" value="QCI86313.1"/>
    <property type="molecule type" value="Genomic_DNA"/>
</dbReference>
<evidence type="ECO:0000313" key="3">
    <source>
        <dbReference type="Proteomes" id="UP000298615"/>
    </source>
</evidence>
<proteinExistence type="predicted"/>
<dbReference type="Proteomes" id="UP000298615">
    <property type="component" value="Chromosome"/>
</dbReference>
<dbReference type="Gene3D" id="3.40.960.10">
    <property type="entry name" value="VSR Endonuclease"/>
    <property type="match status" value="1"/>
</dbReference>
<dbReference type="AlphaFoldDB" id="A0A4D7CT21"/>
<protein>
    <submittedName>
        <fullName evidence="2">DUF2726 domain-containing protein</fullName>
    </submittedName>
</protein>
<organism evidence="2 3">
    <name type="scientific">Vagococcus zengguangii</name>
    <dbReference type="NCBI Taxonomy" id="2571750"/>
    <lineage>
        <taxon>Bacteria</taxon>
        <taxon>Bacillati</taxon>
        <taxon>Bacillota</taxon>
        <taxon>Bacilli</taxon>
        <taxon>Lactobacillales</taxon>
        <taxon>Enterococcaceae</taxon>
        <taxon>Vagococcus</taxon>
    </lineage>
</organism>
<accession>A0A4D7CT21</accession>
<feature type="domain" description="DUF2726" evidence="1">
    <location>
        <begin position="357"/>
        <end position="428"/>
    </location>
</feature>
<name>A0A4D7CT21_9ENTE</name>
<dbReference type="KEGG" id="vao:FA707_04745"/>
<keyword evidence="3" id="KW-1185">Reference proteome</keyword>
<dbReference type="InterPro" id="IPR024402">
    <property type="entry name" value="DUF2726"/>
</dbReference>